<dbReference type="RefSeq" id="WP_077847764.1">
    <property type="nucleotide sequence ID" value="NZ_LZZM01000173.1"/>
</dbReference>
<protein>
    <recommendedName>
        <fullName evidence="3">DUF1657 domain-containing protein</fullName>
    </recommendedName>
</protein>
<dbReference type="Pfam" id="PF07870">
    <property type="entry name" value="DUF1657"/>
    <property type="match status" value="1"/>
</dbReference>
<accession>A0A1S8TFM2</accession>
<evidence type="ECO:0008006" key="3">
    <source>
        <dbReference type="Google" id="ProtNLM"/>
    </source>
</evidence>
<dbReference type="STRING" id="29367.CLPUN_26560"/>
<dbReference type="InterPro" id="IPR012452">
    <property type="entry name" value="DUF1657"/>
</dbReference>
<dbReference type="Proteomes" id="UP000190890">
    <property type="component" value="Unassembled WGS sequence"/>
</dbReference>
<evidence type="ECO:0000313" key="1">
    <source>
        <dbReference type="EMBL" id="OOM76424.1"/>
    </source>
</evidence>
<organism evidence="1 2">
    <name type="scientific">Clostridium puniceum</name>
    <dbReference type="NCBI Taxonomy" id="29367"/>
    <lineage>
        <taxon>Bacteria</taxon>
        <taxon>Bacillati</taxon>
        <taxon>Bacillota</taxon>
        <taxon>Clostridia</taxon>
        <taxon>Eubacteriales</taxon>
        <taxon>Clostridiaceae</taxon>
        <taxon>Clostridium</taxon>
    </lineage>
</organism>
<dbReference type="AlphaFoldDB" id="A0A1S8TFM2"/>
<name>A0A1S8TFM2_9CLOT</name>
<gene>
    <name evidence="1" type="ORF">CLPUN_26560</name>
</gene>
<sequence>MTVSSKVKETLSTLKNSEATLRIYSLQERDKEAKDIYAEAFKEINKIKIDLEKRVGNIEFEEPEYKGN</sequence>
<dbReference type="OrthoDB" id="1684731at2"/>
<dbReference type="EMBL" id="LZZM01000173">
    <property type="protein sequence ID" value="OOM76424.1"/>
    <property type="molecule type" value="Genomic_DNA"/>
</dbReference>
<evidence type="ECO:0000313" key="2">
    <source>
        <dbReference type="Proteomes" id="UP000190890"/>
    </source>
</evidence>
<keyword evidence="2" id="KW-1185">Reference proteome</keyword>
<reference evidence="1 2" key="1">
    <citation type="submission" date="2016-05" db="EMBL/GenBank/DDBJ databases">
        <title>Microbial solvent formation.</title>
        <authorList>
            <person name="Poehlein A."/>
            <person name="Montoya Solano J.D."/>
            <person name="Flitsch S."/>
            <person name="Krabben P."/>
            <person name="Duerre P."/>
            <person name="Daniel R."/>
        </authorList>
    </citation>
    <scope>NUCLEOTIDE SEQUENCE [LARGE SCALE GENOMIC DNA]</scope>
    <source>
        <strain evidence="1 2">DSM 2619</strain>
    </source>
</reference>
<proteinExistence type="predicted"/>
<comment type="caution">
    <text evidence="1">The sequence shown here is derived from an EMBL/GenBank/DDBJ whole genome shotgun (WGS) entry which is preliminary data.</text>
</comment>